<dbReference type="InterPro" id="IPR003870">
    <property type="entry name" value="DUF222"/>
</dbReference>
<feature type="compositionally biased region" description="Basic and acidic residues" evidence="1">
    <location>
        <begin position="531"/>
        <end position="568"/>
    </location>
</feature>
<dbReference type="EMBL" id="JAMTCJ010000001">
    <property type="protein sequence ID" value="MCP2174594.1"/>
    <property type="molecule type" value="Genomic_DNA"/>
</dbReference>
<evidence type="ECO:0000313" key="3">
    <source>
        <dbReference type="EMBL" id="MCP2174594.1"/>
    </source>
</evidence>
<organism evidence="3 4">
    <name type="scientific">Williamsia maris</name>
    <dbReference type="NCBI Taxonomy" id="72806"/>
    <lineage>
        <taxon>Bacteria</taxon>
        <taxon>Bacillati</taxon>
        <taxon>Actinomycetota</taxon>
        <taxon>Actinomycetes</taxon>
        <taxon>Mycobacteriales</taxon>
        <taxon>Nocardiaceae</taxon>
        <taxon>Williamsia</taxon>
    </lineage>
</organism>
<reference evidence="3 4" key="1">
    <citation type="submission" date="2022-06" db="EMBL/GenBank/DDBJ databases">
        <title>Genomic Encyclopedia of Archaeal and Bacterial Type Strains, Phase II (KMG-II): from individual species to whole genera.</title>
        <authorList>
            <person name="Goeker M."/>
        </authorList>
    </citation>
    <scope>NUCLEOTIDE SEQUENCE [LARGE SCALE GENOMIC DNA]</scope>
    <source>
        <strain evidence="3 4">DSM 44693</strain>
    </source>
</reference>
<dbReference type="Pfam" id="PF02720">
    <property type="entry name" value="DUF222"/>
    <property type="match status" value="1"/>
</dbReference>
<dbReference type="RefSeq" id="WP_253659639.1">
    <property type="nucleotide sequence ID" value="NZ_BAAAJQ010000001.1"/>
</dbReference>
<keyword evidence="4" id="KW-1185">Reference proteome</keyword>
<feature type="compositionally biased region" description="Acidic residues" evidence="1">
    <location>
        <begin position="266"/>
        <end position="275"/>
    </location>
</feature>
<dbReference type="CDD" id="cd00085">
    <property type="entry name" value="HNHc"/>
    <property type="match status" value="1"/>
</dbReference>
<feature type="region of interest" description="Disordered" evidence="1">
    <location>
        <begin position="260"/>
        <end position="330"/>
    </location>
</feature>
<feature type="region of interest" description="Disordered" evidence="1">
    <location>
        <begin position="507"/>
        <end position="575"/>
    </location>
</feature>
<sequence>MFEGWNQVGDAAMGLLPDRVGAPVNDVLGEMRYAAAGLGYLEWVTFRDAAELHTQLVEPEMVTDVRMLDALTRCATRIATQLSISQISGEGLLHRAIALRDRLPQVLECLKLGLVAPRHIRTIVSRTELVDGEEYAPEVDAAIAESLRRRGSWSDHRMRDMVDRIVYRHDPDAVRERRRRALDDRGCWIERGEDGMAEIGASMSAENALLAYKNVCDLADKVCADDGRTKAQRRSDASFTLQSGAAWECLCPNADCSVATAAGPDPEPEPDDTEGFDQAAGEEPTSDGPRVDAPYVPRPTPASTPTQADRRHCNAPTAPNRKQRRAAGTHAQLHAYTDPATANGTADHPGFLDGYGVISADHVRDLLTDPGVRMHVLGNRYDADGTVRPQPCTQPANPYRPSTALRTYVRARDQYCMWPGCNRAACDTDLDHTDEYDHRNPERGGQTSPTGLVALCRFHHLIKTFTTWLTEQFIGADGRMRFTVTTPEGLTHDGPAHTGEDVIPGLTDIEFEHPPDAPPPRGPDAEATGEPTRRRTRLEDKLARRRTERERNRARREDDATERRRAADDDPPPPF</sequence>
<protein>
    <recommendedName>
        <fullName evidence="2">DUF222 domain-containing protein</fullName>
    </recommendedName>
</protein>
<evidence type="ECO:0000256" key="1">
    <source>
        <dbReference type="SAM" id="MobiDB-lite"/>
    </source>
</evidence>
<evidence type="ECO:0000313" key="4">
    <source>
        <dbReference type="Proteomes" id="UP001206895"/>
    </source>
</evidence>
<name>A0ABT1H8T2_9NOCA</name>
<dbReference type="InterPro" id="IPR003615">
    <property type="entry name" value="HNH_nuc"/>
</dbReference>
<proteinExistence type="predicted"/>
<evidence type="ECO:0000259" key="2">
    <source>
        <dbReference type="Pfam" id="PF02720"/>
    </source>
</evidence>
<accession>A0ABT1H8T2</accession>
<dbReference type="Proteomes" id="UP001206895">
    <property type="component" value="Unassembled WGS sequence"/>
</dbReference>
<comment type="caution">
    <text evidence="3">The sequence shown here is derived from an EMBL/GenBank/DDBJ whole genome shotgun (WGS) entry which is preliminary data.</text>
</comment>
<gene>
    <name evidence="3" type="ORF">LX13_000401</name>
</gene>
<feature type="domain" description="DUF222" evidence="2">
    <location>
        <begin position="69"/>
        <end position="260"/>
    </location>
</feature>